<accession>A0A5M9X1E8</accession>
<feature type="signal peptide" evidence="1">
    <location>
        <begin position="1"/>
        <end position="27"/>
    </location>
</feature>
<evidence type="ECO:0000313" key="3">
    <source>
        <dbReference type="Proteomes" id="UP000323664"/>
    </source>
</evidence>
<dbReference type="PROSITE" id="PS51257">
    <property type="entry name" value="PROKAR_LIPOPROTEIN"/>
    <property type="match status" value="1"/>
</dbReference>
<dbReference type="OrthoDB" id="2868629at2"/>
<dbReference type="EMBL" id="RIAS01000025">
    <property type="protein sequence ID" value="KAA8787602.1"/>
    <property type="molecule type" value="Genomic_DNA"/>
</dbReference>
<evidence type="ECO:0000256" key="1">
    <source>
        <dbReference type="SAM" id="SignalP"/>
    </source>
</evidence>
<comment type="caution">
    <text evidence="2">The sequence shown here is derived from an EMBL/GenBank/DDBJ whole genome shotgun (WGS) entry which is preliminary data.</text>
</comment>
<name>A0A5M9X1E8_PAEAM</name>
<feature type="chain" id="PRO_5024367377" description="Lipoprotein" evidence="1">
    <location>
        <begin position="28"/>
        <end position="140"/>
    </location>
</feature>
<keyword evidence="1" id="KW-0732">Signal</keyword>
<organism evidence="2 3">
    <name type="scientific">Paenibacillus amylolyticus</name>
    <dbReference type="NCBI Taxonomy" id="1451"/>
    <lineage>
        <taxon>Bacteria</taxon>
        <taxon>Bacillati</taxon>
        <taxon>Bacillota</taxon>
        <taxon>Bacilli</taxon>
        <taxon>Bacillales</taxon>
        <taxon>Paenibacillaceae</taxon>
        <taxon>Paenibacillus</taxon>
    </lineage>
</organism>
<reference evidence="2 3" key="1">
    <citation type="journal article" date="2019" name="J. Ind. Microbiol. Biotechnol.">
        <title>Paenibacillus amylolyticus 27C64 has a diverse set of carbohydrate-active enzymes and complete pectin deconstruction system.</title>
        <authorList>
            <person name="Keggi C."/>
            <person name="Doran-Peterson J."/>
        </authorList>
    </citation>
    <scope>NUCLEOTIDE SEQUENCE [LARGE SCALE GENOMIC DNA]</scope>
    <source>
        <strain evidence="2 3">27C64</strain>
    </source>
</reference>
<evidence type="ECO:0008006" key="4">
    <source>
        <dbReference type="Google" id="ProtNLM"/>
    </source>
</evidence>
<dbReference type="RefSeq" id="WP_123067235.1">
    <property type="nucleotide sequence ID" value="NZ_RIAS01000025.1"/>
</dbReference>
<dbReference type="AlphaFoldDB" id="A0A5M9X1E8"/>
<sequence length="140" mass="16124">MKKYSLYTLICASFLILILSSCQISNQSDQVEVSKEPKELETFYPGDITQVDSIRITSSDGTKKTTTDQALIKEWIEKVRHLKIVLDPDQEDTTGVLFYVTMFEQGEKMLNMTPTTMNNQRMEPQLELADQMTELYNTIK</sequence>
<gene>
    <name evidence="2" type="ORF">EC604_27600</name>
</gene>
<proteinExistence type="predicted"/>
<protein>
    <recommendedName>
        <fullName evidence="4">Lipoprotein</fullName>
    </recommendedName>
</protein>
<evidence type="ECO:0000313" key="2">
    <source>
        <dbReference type="EMBL" id="KAA8787602.1"/>
    </source>
</evidence>
<dbReference type="Proteomes" id="UP000323664">
    <property type="component" value="Unassembled WGS sequence"/>
</dbReference>